<keyword evidence="6" id="KW-1185">Reference proteome</keyword>
<organism evidence="5 6">
    <name type="scientific">Tegillarca granosa</name>
    <name type="common">Malaysian cockle</name>
    <name type="synonym">Anadara granosa</name>
    <dbReference type="NCBI Taxonomy" id="220873"/>
    <lineage>
        <taxon>Eukaryota</taxon>
        <taxon>Metazoa</taxon>
        <taxon>Spiralia</taxon>
        <taxon>Lophotrochozoa</taxon>
        <taxon>Mollusca</taxon>
        <taxon>Bivalvia</taxon>
        <taxon>Autobranchia</taxon>
        <taxon>Pteriomorphia</taxon>
        <taxon>Arcoida</taxon>
        <taxon>Arcoidea</taxon>
        <taxon>Arcidae</taxon>
        <taxon>Tegillarca</taxon>
    </lineage>
</organism>
<dbReference type="PANTHER" id="PTHR12419">
    <property type="entry name" value="OTU DOMAIN CONTAINING PROTEIN"/>
    <property type="match status" value="1"/>
</dbReference>
<evidence type="ECO:0000256" key="1">
    <source>
        <dbReference type="SAM" id="MobiDB-lite"/>
    </source>
</evidence>
<keyword evidence="2" id="KW-0812">Transmembrane</keyword>
<dbReference type="CDD" id="cd22758">
    <property type="entry name" value="OTU_232R-like"/>
    <property type="match status" value="1"/>
</dbReference>
<dbReference type="PANTHER" id="PTHR12419:SF11">
    <property type="entry name" value="OTU DOMAIN-CONTAINING PROTEIN DDB_G0284757"/>
    <property type="match status" value="1"/>
</dbReference>
<dbReference type="PROSITE" id="PS50802">
    <property type="entry name" value="OTU"/>
    <property type="match status" value="1"/>
</dbReference>
<feature type="domain" description="OTU" evidence="3">
    <location>
        <begin position="512"/>
        <end position="649"/>
    </location>
</feature>
<name>A0ABQ9FXL2_TEGGR</name>
<feature type="compositionally biased region" description="Basic and acidic residues" evidence="1">
    <location>
        <begin position="357"/>
        <end position="371"/>
    </location>
</feature>
<dbReference type="InterPro" id="IPR038765">
    <property type="entry name" value="Papain-like_cys_pep_sf"/>
</dbReference>
<evidence type="ECO:0000256" key="2">
    <source>
        <dbReference type="SAM" id="Phobius"/>
    </source>
</evidence>
<dbReference type="EMBL" id="JARBDR010000018">
    <property type="protein sequence ID" value="KAJ8321965.1"/>
    <property type="molecule type" value="Genomic_DNA"/>
</dbReference>
<dbReference type="InterPro" id="IPR012337">
    <property type="entry name" value="RNaseH-like_sf"/>
</dbReference>
<accession>A0ABQ9FXL2</accession>
<dbReference type="Proteomes" id="UP001217089">
    <property type="component" value="Unassembled WGS sequence"/>
</dbReference>
<dbReference type="InterPro" id="IPR003323">
    <property type="entry name" value="OTU_dom"/>
</dbReference>
<keyword evidence="2" id="KW-0472">Membrane</keyword>
<evidence type="ECO:0008006" key="7">
    <source>
        <dbReference type="Google" id="ProtNLM"/>
    </source>
</evidence>
<evidence type="ECO:0000313" key="6">
    <source>
        <dbReference type="Proteomes" id="UP001217089"/>
    </source>
</evidence>
<dbReference type="InterPro" id="IPR036397">
    <property type="entry name" value="RNaseH_sf"/>
</dbReference>
<proteinExistence type="predicted"/>
<evidence type="ECO:0000313" key="5">
    <source>
        <dbReference type="EMBL" id="KAJ8321965.1"/>
    </source>
</evidence>
<reference evidence="5 6" key="1">
    <citation type="submission" date="2022-12" db="EMBL/GenBank/DDBJ databases">
        <title>Chromosome-level genome of Tegillarca granosa.</title>
        <authorList>
            <person name="Kim J."/>
        </authorList>
    </citation>
    <scope>NUCLEOTIDE SEQUENCE [LARGE SCALE GENOMIC DNA]</scope>
    <source>
        <strain evidence="5">Teg-2019</strain>
        <tissue evidence="5">Adductor muscle</tissue>
    </source>
</reference>
<dbReference type="PROSITE" id="PS50994">
    <property type="entry name" value="INTEGRASE"/>
    <property type="match status" value="1"/>
</dbReference>
<evidence type="ECO:0000259" key="4">
    <source>
        <dbReference type="PROSITE" id="PS50994"/>
    </source>
</evidence>
<sequence length="910" mass="104906">MMQCAWEELTIGKFINDSSVMSQPMMSMMYTHSQWSLLLVIAIGHIAFITGIGRRSMKDETYDVIVKCVQGKFHVPVQERTRLQQSAIRRFHRNRSAWTVIAKELFLDGKRVVRESEISKKVKTAMKSSKGSGARKLKHRIANQLVGISERRILGELEKSKTYNRMHARFNNAPPLRPIRAKTIQTRHQIDLIDMNAQKVTFRGKKYRYVLSLMDIFSRYVWLKPLKIAKYLKKVYIQHGPPRVLQSDRGGDFRKSVAKLMKSLKVKVIRSSPYRPQTQGKVERSHRSFRKKVLYDLLTMTSNGVNWAKELPKYASTMNDDAKEELNWKTPFEIYYGRRNNQLVFPADNSSSGKHAVRNEKHDGNYMPRENDRISFCKNRKQWHKSAKTANARCAERMIKRALKQDPPSIFKRNDKVLVRMHDDKHHEPRRHKIIPGVIIMTDLKLHRYKVRTVPDKDKQKQIVKWFSVKDITSETKAAEGQRVKRRKTKLHRQKYYIVKSHADNLGGFKQQIRFDPPGDGNCQFSAIADQLSRFAIHRSPQTLRSEIIIDLRRNPVNRLGIHLSNFVDNNNFMRYLRQMQKDGNYGDHITLQRVSEMYNMQIIVYSTLGPQATRVISPTGRYEPNLPNLYLGHFAEGHGDHYVSLEALDNDIWLESEGDIWLERERDVGLEIELDSDIGLEKNGDGGGGEVERNGDVEFENDGDVELAMQQVGDVGLEMQQDGDVGFENNGDVGLERNSEVAFENDGDVGLERDGDVRLQKNGDLKLKGDGGVGSEIEDEVGFDADDSNNFPELLPPEIMRKIIRHTLDSNMTMLGTFNQVSHTFQELTKDYYPFVHIRDTIAGDLGLLNAKKLKISIRRLFNAAGKGSGLALRLKECLKDRKDWWNAWLVLSALSYSRYAISSIFWKR</sequence>
<dbReference type="SUPFAM" id="SSF53098">
    <property type="entry name" value="Ribonuclease H-like"/>
    <property type="match status" value="1"/>
</dbReference>
<dbReference type="InterPro" id="IPR050704">
    <property type="entry name" value="Peptidase_C85-like"/>
</dbReference>
<comment type="caution">
    <text evidence="5">The sequence shown here is derived from an EMBL/GenBank/DDBJ whole genome shotgun (WGS) entry which is preliminary data.</text>
</comment>
<feature type="transmembrane region" description="Helical" evidence="2">
    <location>
        <begin position="35"/>
        <end position="53"/>
    </location>
</feature>
<dbReference type="SUPFAM" id="SSF54001">
    <property type="entry name" value="Cysteine proteinases"/>
    <property type="match status" value="1"/>
</dbReference>
<feature type="domain" description="Integrase catalytic" evidence="4">
    <location>
        <begin position="174"/>
        <end position="339"/>
    </location>
</feature>
<evidence type="ECO:0000259" key="3">
    <source>
        <dbReference type="PROSITE" id="PS50802"/>
    </source>
</evidence>
<protein>
    <recommendedName>
        <fullName evidence="7">Integrase catalytic domain-containing protein</fullName>
    </recommendedName>
</protein>
<dbReference type="Gene3D" id="3.90.70.80">
    <property type="match status" value="1"/>
</dbReference>
<keyword evidence="2" id="KW-1133">Transmembrane helix</keyword>
<feature type="region of interest" description="Disordered" evidence="1">
    <location>
        <begin position="346"/>
        <end position="371"/>
    </location>
</feature>
<dbReference type="InterPro" id="IPR001584">
    <property type="entry name" value="Integrase_cat-core"/>
</dbReference>
<dbReference type="Pfam" id="PF02338">
    <property type="entry name" value="OTU"/>
    <property type="match status" value="1"/>
</dbReference>
<dbReference type="Gene3D" id="3.30.420.10">
    <property type="entry name" value="Ribonuclease H-like superfamily/Ribonuclease H"/>
    <property type="match status" value="1"/>
</dbReference>
<gene>
    <name evidence="5" type="ORF">KUTeg_000436</name>
</gene>